<comment type="caution">
    <text evidence="3">The sequence shown here is derived from an EMBL/GenBank/DDBJ whole genome shotgun (WGS) entry which is preliminary data.</text>
</comment>
<keyword evidence="4" id="KW-1185">Reference proteome</keyword>
<dbReference type="InterPro" id="IPR027268">
    <property type="entry name" value="Peptidase_M4/M1_CTD_sf"/>
</dbReference>
<evidence type="ECO:0000259" key="2">
    <source>
        <dbReference type="Pfam" id="PF01433"/>
    </source>
</evidence>
<feature type="signal peptide" evidence="1">
    <location>
        <begin position="1"/>
        <end position="21"/>
    </location>
</feature>
<dbReference type="SUPFAM" id="SSF55486">
    <property type="entry name" value="Metalloproteases ('zincins'), catalytic domain"/>
    <property type="match status" value="1"/>
</dbReference>
<name>A0ABS8EJF6_9FLAO</name>
<dbReference type="InterPro" id="IPR014782">
    <property type="entry name" value="Peptidase_M1_dom"/>
</dbReference>
<proteinExistence type="predicted"/>
<evidence type="ECO:0000313" key="4">
    <source>
        <dbReference type="Proteomes" id="UP000778797"/>
    </source>
</evidence>
<protein>
    <recommendedName>
        <fullName evidence="2">Peptidase M1 membrane alanine aminopeptidase domain-containing protein</fullName>
    </recommendedName>
</protein>
<dbReference type="Pfam" id="PF01433">
    <property type="entry name" value="Peptidase_M1"/>
    <property type="match status" value="1"/>
</dbReference>
<sequence>MKRLIIVTSLLLLCFSCSKTSKNTINYTVSPVKENGESFLKVKTSFNVNSIGKTTLLFQDKAWGQDSLHNVIKEIKLLSEEGEITSNKDSGWFYIQHPKHIKRLEVEYIVKQDSEGDLTTWDTYRPVIQPKYFHVFSHNFFMLPKHIIDDSEDNFNVSINWEGFEEDYKIANSFGSNERIQNIENTSEEKFHTAVFVGGDFRIHEMDIKGNKVAFIIRGEWEAFKDSTMLKVLNKTVNAQHNFWKDHTQDYFAVTMMPTVLERGSSFQGSGLTNSFATNASNNKYLDVEQLVYLFNHELQHNWTGSLIKNDDEEKQYWFSEGFTEYYTIKNIAKANVYNLDESYFIKEFNGFVKELYTNPIRELPNSEMNYDNFWSGKEGMQKLPYRRGALLAFYTDNKIKQDTKGEKSLDDVLLEFKEDALKSEQKITHPYFIETVNKYLKEDFKPFFDQHIEEGRLYNLENIFKDFEFEYSPTSTVFDLGFTFSEGNKSVATINETLEAYKAGLRVGDQFKRISVFSGSITNKAEFTIIRNGKEVDISYLPVREAHIPQLKDNVYNKALLDF</sequence>
<reference evidence="4" key="1">
    <citation type="submission" date="2021-03" db="EMBL/GenBank/DDBJ databases">
        <title>Genome of Cognatishimia sp. F0-27.</title>
        <authorList>
            <person name="Ping X."/>
        </authorList>
    </citation>
    <scope>NUCLEOTIDE SEQUENCE [LARGE SCALE GENOMIC DNA]</scope>
    <source>
        <strain evidence="4">E313</strain>
    </source>
</reference>
<feature type="chain" id="PRO_5046583479" description="Peptidase M1 membrane alanine aminopeptidase domain-containing protein" evidence="1">
    <location>
        <begin position="22"/>
        <end position="564"/>
    </location>
</feature>
<evidence type="ECO:0000313" key="3">
    <source>
        <dbReference type="EMBL" id="MCC1483298.1"/>
    </source>
</evidence>
<keyword evidence="1" id="KW-0732">Signal</keyword>
<gene>
    <name evidence="3" type="ORF">J1C55_01735</name>
</gene>
<feature type="domain" description="Peptidase M1 membrane alanine aminopeptidase" evidence="2">
    <location>
        <begin position="277"/>
        <end position="426"/>
    </location>
</feature>
<organism evidence="3 4">
    <name type="scientific">Winogradskyella immobilis</name>
    <dbReference type="NCBI Taxonomy" id="2816852"/>
    <lineage>
        <taxon>Bacteria</taxon>
        <taxon>Pseudomonadati</taxon>
        <taxon>Bacteroidota</taxon>
        <taxon>Flavobacteriia</taxon>
        <taxon>Flavobacteriales</taxon>
        <taxon>Flavobacteriaceae</taxon>
        <taxon>Winogradskyella</taxon>
    </lineage>
</organism>
<dbReference type="RefSeq" id="WP_227475751.1">
    <property type="nucleotide sequence ID" value="NZ_JAFMPT010000002.1"/>
</dbReference>
<dbReference type="EMBL" id="JAFMPT010000002">
    <property type="protein sequence ID" value="MCC1483298.1"/>
    <property type="molecule type" value="Genomic_DNA"/>
</dbReference>
<accession>A0ABS8EJF6</accession>
<dbReference type="Proteomes" id="UP000778797">
    <property type="component" value="Unassembled WGS sequence"/>
</dbReference>
<dbReference type="Gene3D" id="1.10.390.10">
    <property type="entry name" value="Neutral Protease Domain 2"/>
    <property type="match status" value="1"/>
</dbReference>
<evidence type="ECO:0000256" key="1">
    <source>
        <dbReference type="SAM" id="SignalP"/>
    </source>
</evidence>
<reference evidence="4" key="2">
    <citation type="submission" date="2023-07" db="EMBL/GenBank/DDBJ databases">
        <title>Genome of Winogradskyella sp. E313.</title>
        <authorList>
            <person name="Zhou Y."/>
        </authorList>
    </citation>
    <scope>NUCLEOTIDE SEQUENCE [LARGE SCALE GENOMIC DNA]</scope>
    <source>
        <strain evidence="4">E313</strain>
    </source>
</reference>